<comment type="caution">
    <text evidence="2">The sequence shown here is derived from an EMBL/GenBank/DDBJ whole genome shotgun (WGS) entry which is preliminary data.</text>
</comment>
<keyword evidence="1" id="KW-0732">Signal</keyword>
<organism evidence="2 3">
    <name type="scientific">Rhizobium oryziradicis</name>
    <dbReference type="NCBI Taxonomy" id="1867956"/>
    <lineage>
        <taxon>Bacteria</taxon>
        <taxon>Pseudomonadati</taxon>
        <taxon>Pseudomonadota</taxon>
        <taxon>Alphaproteobacteria</taxon>
        <taxon>Hyphomicrobiales</taxon>
        <taxon>Rhizobiaceae</taxon>
        <taxon>Rhizobium/Agrobacterium group</taxon>
        <taxon>Rhizobium</taxon>
    </lineage>
</organism>
<sequence length="197" mass="20095">MFQNVVRGAAALSLAAILAGCSTSGSGGGGLFGTSSPAPATAAAPAGAVVQGVCPRVVLNDDSSYYRTYAKSGSKDDQDVVFQASLAETTRACMQSDTGMTIKAQVAGRLIAGPQGHAGTLSMPIRVQVKDGDQVLVNELVPFSATLASADQPVQFLFSKDISLAANPSATTQVVVGFDQGAAKVAPNKTHSKKRHK</sequence>
<reference evidence="2 3" key="1">
    <citation type="submission" date="2016-09" db="EMBL/GenBank/DDBJ databases">
        <title>Rhizobium oryziradicis sp. nov., isolated from the root of rice.</title>
        <authorList>
            <person name="Zhao J."/>
            <person name="Zhang X."/>
        </authorList>
    </citation>
    <scope>NUCLEOTIDE SEQUENCE [LARGE SCALE GENOMIC DNA]</scope>
    <source>
        <strain evidence="2 3">N19</strain>
    </source>
</reference>
<evidence type="ECO:0000313" key="3">
    <source>
        <dbReference type="Proteomes" id="UP000186894"/>
    </source>
</evidence>
<protein>
    <recommendedName>
        <fullName evidence="4">Lipoprotein</fullName>
    </recommendedName>
</protein>
<evidence type="ECO:0000313" key="2">
    <source>
        <dbReference type="EMBL" id="OLP45604.1"/>
    </source>
</evidence>
<accession>A0A1Q8ZU49</accession>
<keyword evidence="3" id="KW-1185">Reference proteome</keyword>
<dbReference type="PROSITE" id="PS51257">
    <property type="entry name" value="PROKAR_LIPOPROTEIN"/>
    <property type="match status" value="1"/>
</dbReference>
<dbReference type="OrthoDB" id="8446614at2"/>
<dbReference type="Proteomes" id="UP000186894">
    <property type="component" value="Unassembled WGS sequence"/>
</dbReference>
<dbReference type="AlphaFoldDB" id="A0A1Q8ZU49"/>
<dbReference type="STRING" id="1867956.BJF95_10580"/>
<proteinExistence type="predicted"/>
<dbReference type="RefSeq" id="WP_075638619.1">
    <property type="nucleotide sequence ID" value="NZ_MKIM01000024.1"/>
</dbReference>
<evidence type="ECO:0000256" key="1">
    <source>
        <dbReference type="SAM" id="SignalP"/>
    </source>
</evidence>
<gene>
    <name evidence="2" type="ORF">BJF95_10580</name>
</gene>
<dbReference type="EMBL" id="MKIM01000024">
    <property type="protein sequence ID" value="OLP45604.1"/>
    <property type="molecule type" value="Genomic_DNA"/>
</dbReference>
<feature type="chain" id="PRO_5012389853" description="Lipoprotein" evidence="1">
    <location>
        <begin position="28"/>
        <end position="197"/>
    </location>
</feature>
<feature type="signal peptide" evidence="1">
    <location>
        <begin position="1"/>
        <end position="27"/>
    </location>
</feature>
<evidence type="ECO:0008006" key="4">
    <source>
        <dbReference type="Google" id="ProtNLM"/>
    </source>
</evidence>
<name>A0A1Q8ZU49_9HYPH</name>